<dbReference type="Pfam" id="PF13414">
    <property type="entry name" value="TPR_11"/>
    <property type="match status" value="1"/>
</dbReference>
<dbReference type="PANTHER" id="PTHR44943:SF8">
    <property type="entry name" value="TPR REPEAT-CONTAINING PROTEIN MJ0263"/>
    <property type="match status" value="1"/>
</dbReference>
<feature type="repeat" description="TPR" evidence="5">
    <location>
        <begin position="493"/>
        <end position="526"/>
    </location>
</feature>
<dbReference type="PROSITE" id="PS50293">
    <property type="entry name" value="TPR_REGION"/>
    <property type="match status" value="1"/>
</dbReference>
<dbReference type="InParanoid" id="D6TVF0"/>
<evidence type="ECO:0000256" key="1">
    <source>
        <dbReference type="ARBA" id="ARBA00022737"/>
    </source>
</evidence>
<dbReference type="SUPFAM" id="SSF56112">
    <property type="entry name" value="Protein kinase-like (PK-like)"/>
    <property type="match status" value="1"/>
</dbReference>
<feature type="repeat" description="TPR" evidence="5">
    <location>
        <begin position="425"/>
        <end position="458"/>
    </location>
</feature>
<dbReference type="Pfam" id="PF13424">
    <property type="entry name" value="TPR_12"/>
    <property type="match status" value="1"/>
</dbReference>
<evidence type="ECO:0000256" key="7">
    <source>
        <dbReference type="SAM" id="MobiDB-lite"/>
    </source>
</evidence>
<dbReference type="OrthoDB" id="9788659at2"/>
<protein>
    <submittedName>
        <fullName evidence="9">Serine/threonine protein kinase with TPR repeats</fullName>
    </submittedName>
</protein>
<feature type="repeat" description="TPR" evidence="5">
    <location>
        <begin position="527"/>
        <end position="560"/>
    </location>
</feature>
<dbReference type="eggNOG" id="COG0515">
    <property type="taxonomic scope" value="Bacteria"/>
</dbReference>
<evidence type="ECO:0000256" key="4">
    <source>
        <dbReference type="ARBA" id="ARBA00022840"/>
    </source>
</evidence>
<name>D6TVF0_KTERA</name>
<dbReference type="InterPro" id="IPR000719">
    <property type="entry name" value="Prot_kinase_dom"/>
</dbReference>
<comment type="caution">
    <text evidence="9">The sequence shown here is derived from an EMBL/GenBank/DDBJ whole genome shotgun (WGS) entry which is preliminary data.</text>
</comment>
<dbReference type="InterPro" id="IPR011009">
    <property type="entry name" value="Kinase-like_dom_sf"/>
</dbReference>
<dbReference type="InterPro" id="IPR051685">
    <property type="entry name" value="Ycf3/AcsC/BcsC/TPR_MFPF"/>
</dbReference>
<keyword evidence="10" id="KW-1185">Reference proteome</keyword>
<evidence type="ECO:0000313" key="9">
    <source>
        <dbReference type="EMBL" id="EFH85353.1"/>
    </source>
</evidence>
<dbReference type="Pfam" id="PF00069">
    <property type="entry name" value="Pkinase"/>
    <property type="match status" value="1"/>
</dbReference>
<feature type="compositionally biased region" description="Polar residues" evidence="7">
    <location>
        <begin position="20"/>
        <end position="30"/>
    </location>
</feature>
<dbReference type="CDD" id="cd14014">
    <property type="entry name" value="STKc_PknB_like"/>
    <property type="match status" value="1"/>
</dbReference>
<dbReference type="Proteomes" id="UP000004508">
    <property type="component" value="Unassembled WGS sequence"/>
</dbReference>
<feature type="binding site" evidence="6">
    <location>
        <position position="94"/>
    </location>
    <ligand>
        <name>ATP</name>
        <dbReference type="ChEBI" id="CHEBI:30616"/>
    </ligand>
</feature>
<evidence type="ECO:0000256" key="6">
    <source>
        <dbReference type="PROSITE-ProRule" id="PRU10141"/>
    </source>
</evidence>
<dbReference type="PANTHER" id="PTHR44943">
    <property type="entry name" value="CELLULOSE SYNTHASE OPERON PROTEIN C"/>
    <property type="match status" value="1"/>
</dbReference>
<evidence type="ECO:0000256" key="3">
    <source>
        <dbReference type="ARBA" id="ARBA00022803"/>
    </source>
</evidence>
<keyword evidence="2 6" id="KW-0547">Nucleotide-binding</keyword>
<evidence type="ECO:0000256" key="2">
    <source>
        <dbReference type="ARBA" id="ARBA00022741"/>
    </source>
</evidence>
<feature type="repeat" description="TPR" evidence="5">
    <location>
        <begin position="561"/>
        <end position="594"/>
    </location>
</feature>
<organism evidence="9 10">
    <name type="scientific">Ktedonobacter racemifer DSM 44963</name>
    <dbReference type="NCBI Taxonomy" id="485913"/>
    <lineage>
        <taxon>Bacteria</taxon>
        <taxon>Bacillati</taxon>
        <taxon>Chloroflexota</taxon>
        <taxon>Ktedonobacteria</taxon>
        <taxon>Ktedonobacterales</taxon>
        <taxon>Ktedonobacteraceae</taxon>
        <taxon>Ktedonobacter</taxon>
    </lineage>
</organism>
<feature type="region of interest" description="Disordered" evidence="7">
    <location>
        <begin position="1"/>
        <end position="49"/>
    </location>
</feature>
<keyword evidence="3 5" id="KW-0802">TPR repeat</keyword>
<dbReference type="SUPFAM" id="SSF48452">
    <property type="entry name" value="TPR-like"/>
    <property type="match status" value="1"/>
</dbReference>
<dbReference type="GO" id="GO:0005524">
    <property type="term" value="F:ATP binding"/>
    <property type="evidence" value="ECO:0007669"/>
    <property type="project" value="UniProtKB-UniRule"/>
</dbReference>
<keyword evidence="9" id="KW-0723">Serine/threonine-protein kinase</keyword>
<dbReference type="Gene3D" id="1.10.510.10">
    <property type="entry name" value="Transferase(Phosphotransferase) domain 1"/>
    <property type="match status" value="1"/>
</dbReference>
<dbReference type="SMART" id="SM00028">
    <property type="entry name" value="TPR"/>
    <property type="match status" value="8"/>
</dbReference>
<feature type="repeat" description="TPR" evidence="5">
    <location>
        <begin position="359"/>
        <end position="392"/>
    </location>
</feature>
<evidence type="ECO:0000259" key="8">
    <source>
        <dbReference type="PROSITE" id="PS50011"/>
    </source>
</evidence>
<dbReference type="PROSITE" id="PS00108">
    <property type="entry name" value="PROTEIN_KINASE_ST"/>
    <property type="match status" value="1"/>
</dbReference>
<accession>D6TVF0</accession>
<dbReference type="AlphaFoldDB" id="D6TVF0"/>
<dbReference type="STRING" id="485913.Krac_6556"/>
<dbReference type="eggNOG" id="COG0457">
    <property type="taxonomic scope" value="Bacteria"/>
</dbReference>
<dbReference type="RefSeq" id="WP_007917569.1">
    <property type="nucleotide sequence ID" value="NZ_ADVG01000003.1"/>
</dbReference>
<dbReference type="EMBL" id="ADVG01000003">
    <property type="protein sequence ID" value="EFH85353.1"/>
    <property type="molecule type" value="Genomic_DNA"/>
</dbReference>
<dbReference type="InterPro" id="IPR011990">
    <property type="entry name" value="TPR-like_helical_dom_sf"/>
</dbReference>
<dbReference type="InterPro" id="IPR019734">
    <property type="entry name" value="TPR_rpt"/>
</dbReference>
<dbReference type="Pfam" id="PF13432">
    <property type="entry name" value="TPR_16"/>
    <property type="match status" value="2"/>
</dbReference>
<proteinExistence type="predicted"/>
<feature type="repeat" description="TPR" evidence="5">
    <location>
        <begin position="459"/>
        <end position="492"/>
    </location>
</feature>
<keyword evidence="9" id="KW-0808">Transferase</keyword>
<dbReference type="InterPro" id="IPR017441">
    <property type="entry name" value="Protein_kinase_ATP_BS"/>
</dbReference>
<dbReference type="PROSITE" id="PS00107">
    <property type="entry name" value="PROTEIN_KINASE_ATP"/>
    <property type="match status" value="1"/>
</dbReference>
<dbReference type="InterPro" id="IPR008271">
    <property type="entry name" value="Ser/Thr_kinase_AS"/>
</dbReference>
<evidence type="ECO:0000313" key="10">
    <source>
        <dbReference type="Proteomes" id="UP000004508"/>
    </source>
</evidence>
<feature type="domain" description="Protein kinase" evidence="8">
    <location>
        <begin position="65"/>
        <end position="339"/>
    </location>
</feature>
<keyword evidence="1" id="KW-0677">Repeat</keyword>
<gene>
    <name evidence="9" type="ORF">Krac_6556</name>
</gene>
<dbReference type="PROSITE" id="PS50005">
    <property type="entry name" value="TPR"/>
    <property type="match status" value="6"/>
</dbReference>
<keyword evidence="4 6" id="KW-0067">ATP-binding</keyword>
<dbReference type="SMART" id="SM00220">
    <property type="entry name" value="S_TKc"/>
    <property type="match status" value="1"/>
</dbReference>
<dbReference type="PROSITE" id="PS50011">
    <property type="entry name" value="PROTEIN_KINASE_DOM"/>
    <property type="match status" value="1"/>
</dbReference>
<dbReference type="GO" id="GO:0004674">
    <property type="term" value="F:protein serine/threonine kinase activity"/>
    <property type="evidence" value="ECO:0007669"/>
    <property type="project" value="UniProtKB-KW"/>
</dbReference>
<dbReference type="Gene3D" id="1.25.40.10">
    <property type="entry name" value="Tetratricopeptide repeat domain"/>
    <property type="match status" value="2"/>
</dbReference>
<keyword evidence="9" id="KW-0418">Kinase</keyword>
<evidence type="ECO:0000256" key="5">
    <source>
        <dbReference type="PROSITE-ProRule" id="PRU00339"/>
    </source>
</evidence>
<sequence>MKNEQNSLFGHKHKPEEHTNTQPETRTSPEAASPPGKCSPKSTSHPFIEDTSSKWKVDDMIMRRYEVKGVLGEGGMGTVYKVYRHDWNTNLAVKSPKPEIFTRPDSKENFLREAETWVLLGNHPHIVSCYYVHELRGIPCIFAEYVSGGSLADWIGSRRLYEGGYQHVLKRSLDIAMQFAWGLHAAHEQGLIHQDIKPANVMLTEQGIAKVTDFGLAKARVMAGEQEELESNGYQSILVSSRGMTPAYCSPEQAAGRPLSRKTDIWSWGVSVLEMFVGGVTWLSGILAPEVLASHKPQNTAIPPMPAELVKLLMRCFELQPEDRPATMWEVAIELQAIYSRLTEYPYPREVPQPPAPTVETLVLRAFSLRELGKLEEALAVYEQAANLDPTEARALRGKGDVLLQLGRLEEALAVYEQAANLDPIGSLCGKGDVLLQLGRLEEALAVYEQAIDLDPTDVSTYWSKGDVLDNLGRREEALAVYERATNLDPTDVHTHWLRGDMLRKLGRLEEALAAFEKAVNLEPTHFYALLGKGRVLDNLGRLEEALVVFEKAINLEPIHILTRLEKGRVLDNLGRLEEALAVYEQIINLDPTDASAYTFKSSALLKLGRREEALAVYEQIKEKSPGPPRDSGLF</sequence>
<reference evidence="9 10" key="1">
    <citation type="journal article" date="2011" name="Stand. Genomic Sci.">
        <title>Non-contiguous finished genome sequence and contextual data of the filamentous soil bacterium Ktedonobacter racemifer type strain (SOSP1-21).</title>
        <authorList>
            <person name="Chang Y.J."/>
            <person name="Land M."/>
            <person name="Hauser L."/>
            <person name="Chertkov O."/>
            <person name="Del Rio T.G."/>
            <person name="Nolan M."/>
            <person name="Copeland A."/>
            <person name="Tice H."/>
            <person name="Cheng J.F."/>
            <person name="Lucas S."/>
            <person name="Han C."/>
            <person name="Goodwin L."/>
            <person name="Pitluck S."/>
            <person name="Ivanova N."/>
            <person name="Ovchinikova G."/>
            <person name="Pati A."/>
            <person name="Chen A."/>
            <person name="Palaniappan K."/>
            <person name="Mavromatis K."/>
            <person name="Liolios K."/>
            <person name="Brettin T."/>
            <person name="Fiebig A."/>
            <person name="Rohde M."/>
            <person name="Abt B."/>
            <person name="Goker M."/>
            <person name="Detter J.C."/>
            <person name="Woyke T."/>
            <person name="Bristow J."/>
            <person name="Eisen J.A."/>
            <person name="Markowitz V."/>
            <person name="Hugenholtz P."/>
            <person name="Kyrpides N.C."/>
            <person name="Klenk H.P."/>
            <person name="Lapidus A."/>
        </authorList>
    </citation>
    <scope>NUCLEOTIDE SEQUENCE [LARGE SCALE GENOMIC DNA]</scope>
    <source>
        <strain evidence="10">DSM 44963</strain>
    </source>
</reference>